<dbReference type="PANTHER" id="PTHR33048">
    <property type="entry name" value="PTH11-LIKE INTEGRAL MEMBRANE PROTEIN (AFU_ORTHOLOGUE AFUA_5G11245)"/>
    <property type="match status" value="1"/>
</dbReference>
<dbReference type="Proteomes" id="UP001303647">
    <property type="component" value="Unassembled WGS sequence"/>
</dbReference>
<feature type="transmembrane region" description="Helical" evidence="7">
    <location>
        <begin position="15"/>
        <end position="34"/>
    </location>
</feature>
<feature type="transmembrane region" description="Helical" evidence="7">
    <location>
        <begin position="162"/>
        <end position="184"/>
    </location>
</feature>
<keyword evidence="3 7" id="KW-1133">Transmembrane helix</keyword>
<dbReference type="InterPro" id="IPR052337">
    <property type="entry name" value="SAT4-like"/>
</dbReference>
<evidence type="ECO:0000313" key="9">
    <source>
        <dbReference type="EMBL" id="KAK4247457.1"/>
    </source>
</evidence>
<feature type="transmembrane region" description="Helical" evidence="7">
    <location>
        <begin position="196"/>
        <end position="214"/>
    </location>
</feature>
<keyword evidence="4 7" id="KW-0472">Membrane</keyword>
<dbReference type="AlphaFoldDB" id="A0AAN7HJ00"/>
<organism evidence="9 10">
    <name type="scientific">Corynascus novoguineensis</name>
    <dbReference type="NCBI Taxonomy" id="1126955"/>
    <lineage>
        <taxon>Eukaryota</taxon>
        <taxon>Fungi</taxon>
        <taxon>Dikarya</taxon>
        <taxon>Ascomycota</taxon>
        <taxon>Pezizomycotina</taxon>
        <taxon>Sordariomycetes</taxon>
        <taxon>Sordariomycetidae</taxon>
        <taxon>Sordariales</taxon>
        <taxon>Chaetomiaceae</taxon>
        <taxon>Corynascus</taxon>
    </lineage>
</organism>
<evidence type="ECO:0000313" key="10">
    <source>
        <dbReference type="Proteomes" id="UP001303647"/>
    </source>
</evidence>
<dbReference type="EMBL" id="MU857653">
    <property type="protein sequence ID" value="KAK4247457.1"/>
    <property type="molecule type" value="Genomic_DNA"/>
</dbReference>
<feature type="transmembrane region" description="Helical" evidence="7">
    <location>
        <begin position="122"/>
        <end position="142"/>
    </location>
</feature>
<accession>A0AAN7HJ00</accession>
<feature type="compositionally biased region" description="Acidic residues" evidence="6">
    <location>
        <begin position="343"/>
        <end position="364"/>
    </location>
</feature>
<evidence type="ECO:0000256" key="3">
    <source>
        <dbReference type="ARBA" id="ARBA00022989"/>
    </source>
</evidence>
<name>A0AAN7HJ00_9PEZI</name>
<dbReference type="InterPro" id="IPR049326">
    <property type="entry name" value="Rhodopsin_dom_fungi"/>
</dbReference>
<evidence type="ECO:0000259" key="8">
    <source>
        <dbReference type="Pfam" id="PF20684"/>
    </source>
</evidence>
<evidence type="ECO:0000256" key="6">
    <source>
        <dbReference type="SAM" id="MobiDB-lite"/>
    </source>
</evidence>
<keyword evidence="10" id="KW-1185">Reference proteome</keyword>
<comment type="caution">
    <text evidence="9">The sequence shown here is derived from an EMBL/GenBank/DDBJ whole genome shotgun (WGS) entry which is preliminary data.</text>
</comment>
<protein>
    <recommendedName>
        <fullName evidence="8">Rhodopsin domain-containing protein</fullName>
    </recommendedName>
</protein>
<reference evidence="9" key="1">
    <citation type="journal article" date="2023" name="Mol. Phylogenet. Evol.">
        <title>Genome-scale phylogeny and comparative genomics of the fungal order Sordariales.</title>
        <authorList>
            <person name="Hensen N."/>
            <person name="Bonometti L."/>
            <person name="Westerberg I."/>
            <person name="Brannstrom I.O."/>
            <person name="Guillou S."/>
            <person name="Cros-Aarteil S."/>
            <person name="Calhoun S."/>
            <person name="Haridas S."/>
            <person name="Kuo A."/>
            <person name="Mondo S."/>
            <person name="Pangilinan J."/>
            <person name="Riley R."/>
            <person name="LaButti K."/>
            <person name="Andreopoulos B."/>
            <person name="Lipzen A."/>
            <person name="Chen C."/>
            <person name="Yan M."/>
            <person name="Daum C."/>
            <person name="Ng V."/>
            <person name="Clum A."/>
            <person name="Steindorff A."/>
            <person name="Ohm R.A."/>
            <person name="Martin F."/>
            <person name="Silar P."/>
            <person name="Natvig D.O."/>
            <person name="Lalanne C."/>
            <person name="Gautier V."/>
            <person name="Ament-Velasquez S.L."/>
            <person name="Kruys A."/>
            <person name="Hutchinson M.I."/>
            <person name="Powell A.J."/>
            <person name="Barry K."/>
            <person name="Miller A.N."/>
            <person name="Grigoriev I.V."/>
            <person name="Debuchy R."/>
            <person name="Gladieux P."/>
            <person name="Hiltunen Thoren M."/>
            <person name="Johannesson H."/>
        </authorList>
    </citation>
    <scope>NUCLEOTIDE SEQUENCE</scope>
    <source>
        <strain evidence="9">CBS 359.72</strain>
    </source>
</reference>
<dbReference type="PANTHER" id="PTHR33048:SF42">
    <property type="entry name" value="INTEGRAL MEMBRANE PROTEIN"/>
    <property type="match status" value="1"/>
</dbReference>
<comment type="subcellular location">
    <subcellularLocation>
        <location evidence="1">Membrane</location>
        <topology evidence="1">Multi-pass membrane protein</topology>
    </subcellularLocation>
</comment>
<dbReference type="GO" id="GO:0016020">
    <property type="term" value="C:membrane"/>
    <property type="evidence" value="ECO:0007669"/>
    <property type="project" value="UniProtKB-SubCell"/>
</dbReference>
<evidence type="ECO:0000256" key="7">
    <source>
        <dbReference type="SAM" id="Phobius"/>
    </source>
</evidence>
<gene>
    <name evidence="9" type="ORF">C7999DRAFT_14520</name>
</gene>
<evidence type="ECO:0000256" key="2">
    <source>
        <dbReference type="ARBA" id="ARBA00022692"/>
    </source>
</evidence>
<keyword evidence="2 7" id="KW-0812">Transmembrane</keyword>
<feature type="transmembrane region" description="Helical" evidence="7">
    <location>
        <begin position="234"/>
        <end position="254"/>
    </location>
</feature>
<dbReference type="Pfam" id="PF20684">
    <property type="entry name" value="Fung_rhodopsin"/>
    <property type="match status" value="1"/>
</dbReference>
<feature type="transmembrane region" description="Helical" evidence="7">
    <location>
        <begin position="46"/>
        <end position="69"/>
    </location>
</feature>
<evidence type="ECO:0000256" key="4">
    <source>
        <dbReference type="ARBA" id="ARBA00023136"/>
    </source>
</evidence>
<feature type="region of interest" description="Disordered" evidence="6">
    <location>
        <begin position="342"/>
        <end position="372"/>
    </location>
</feature>
<evidence type="ECO:0000256" key="1">
    <source>
        <dbReference type="ARBA" id="ARBA00004141"/>
    </source>
</evidence>
<proteinExistence type="inferred from homology"/>
<reference evidence="9" key="2">
    <citation type="submission" date="2023-05" db="EMBL/GenBank/DDBJ databases">
        <authorList>
            <consortium name="Lawrence Berkeley National Laboratory"/>
            <person name="Steindorff A."/>
            <person name="Hensen N."/>
            <person name="Bonometti L."/>
            <person name="Westerberg I."/>
            <person name="Brannstrom I.O."/>
            <person name="Guillou S."/>
            <person name="Cros-Aarteil S."/>
            <person name="Calhoun S."/>
            <person name="Haridas S."/>
            <person name="Kuo A."/>
            <person name="Mondo S."/>
            <person name="Pangilinan J."/>
            <person name="Riley R."/>
            <person name="Labutti K."/>
            <person name="Andreopoulos B."/>
            <person name="Lipzen A."/>
            <person name="Chen C."/>
            <person name="Yanf M."/>
            <person name="Daum C."/>
            <person name="Ng V."/>
            <person name="Clum A."/>
            <person name="Ohm R."/>
            <person name="Martin F."/>
            <person name="Silar P."/>
            <person name="Natvig D."/>
            <person name="Lalanne C."/>
            <person name="Gautier V."/>
            <person name="Ament-Velasquez S.L."/>
            <person name="Kruys A."/>
            <person name="Hutchinson M.I."/>
            <person name="Powell A.J."/>
            <person name="Barry K."/>
            <person name="Miller A.N."/>
            <person name="Grigoriev I.V."/>
            <person name="Debuchy R."/>
            <person name="Gladieux P."/>
            <person name="Thoren M.H."/>
            <person name="Johannesson H."/>
        </authorList>
    </citation>
    <scope>NUCLEOTIDE SEQUENCE</scope>
    <source>
        <strain evidence="9">CBS 359.72</strain>
    </source>
</reference>
<evidence type="ECO:0000256" key="5">
    <source>
        <dbReference type="ARBA" id="ARBA00038359"/>
    </source>
</evidence>
<feature type="domain" description="Rhodopsin" evidence="8">
    <location>
        <begin position="31"/>
        <end position="258"/>
    </location>
</feature>
<sequence>MDLISDVDYGPQLSALTWLLISISGLFLLTRLYLKNCQHRGFWWDDWILLGSWVTLTASACLIAFLVNLGYGKRFIPLPNATHFGLPVNALSTLMIISNLWGKTSFGVTLLRIPVRWMRMGVWFILLTLTLTLTTSVLFVWIECGPFKLVKNCVPINVSIRYNVFSCVYSAISDIALAVLPWSYLLGQQMSKKEKVGAMIAMSMGLFAGATAAAKASTIPKLEGATDARGSIPLVALGTAESAVCIVAASIPILRALSRGGFGRAVHFGYETSNQTITMAESGPRNGADPLNRTSFRAVPIAPQPGRWAATSATGNIDTEYRLAWKDPEKAYTFVCWCRPPFEEDPGEDEDEDEDDDDEDDEDDPSKRGTCLCGKPVDEHPDHKWMATNACRRKFFGLTQMALFRDPANFDLHAYNHYTAYGMVEMVENLLLDFSLAELMRLVGRVFLAMLSRLERIGRLKPDSEVKNLSLIMSLYIRLAYTLRENDIFTGRRTDKVELKAADGSAESYTFDLNKFDGYICGYADRHNITIPDTSIDAGLADSLPIQTPDDPWNTPAALLHYVENYGKMEGPEDTPSIGGDKYDITTWKIVERKKASYTGRDPFSRKELERLKQGMILNLG</sequence>
<comment type="similarity">
    <text evidence="5">Belongs to the SAT4 family.</text>
</comment>